<dbReference type="InterPro" id="IPR000217">
    <property type="entry name" value="Tubulin"/>
</dbReference>
<keyword evidence="3 5" id="KW-0547">Nucleotide-binding</keyword>
<dbReference type="Gene3D" id="1.10.287.600">
    <property type="entry name" value="Helix hairpin bin"/>
    <property type="match status" value="1"/>
</dbReference>
<evidence type="ECO:0000256" key="3">
    <source>
        <dbReference type="ARBA" id="ARBA00022741"/>
    </source>
</evidence>
<organism evidence="7">
    <name type="scientific">Hexamita inflata</name>
    <dbReference type="NCBI Taxonomy" id="28002"/>
    <lineage>
        <taxon>Eukaryota</taxon>
        <taxon>Metamonada</taxon>
        <taxon>Diplomonadida</taxon>
        <taxon>Hexamitidae</taxon>
        <taxon>Hexamitinae</taxon>
        <taxon>Hexamita</taxon>
    </lineage>
</organism>
<dbReference type="EMBL" id="CATOUU010000458">
    <property type="protein sequence ID" value="CAI9930230.1"/>
    <property type="molecule type" value="Genomic_DNA"/>
</dbReference>
<dbReference type="SUPFAM" id="SSF52490">
    <property type="entry name" value="Tubulin nucleotide-binding domain-like"/>
    <property type="match status" value="1"/>
</dbReference>
<dbReference type="AlphaFoldDB" id="A0AA86P3I3"/>
<gene>
    <name evidence="7" type="ORF">HINF_LOCUS17875</name>
    <name evidence="8" type="ORF">HINF_LOCUS77968</name>
</gene>
<dbReference type="GO" id="GO:0007017">
    <property type="term" value="P:microtubule-based process"/>
    <property type="evidence" value="ECO:0007669"/>
    <property type="project" value="InterPro"/>
</dbReference>
<dbReference type="InterPro" id="IPR017975">
    <property type="entry name" value="Tubulin_CS"/>
</dbReference>
<dbReference type="Pfam" id="PF00091">
    <property type="entry name" value="Tubulin"/>
    <property type="match status" value="1"/>
</dbReference>
<dbReference type="PRINTS" id="PR01519">
    <property type="entry name" value="EPSLNTUBULIN"/>
</dbReference>
<evidence type="ECO:0000256" key="2">
    <source>
        <dbReference type="ARBA" id="ARBA00022701"/>
    </source>
</evidence>
<dbReference type="InterPro" id="IPR004057">
    <property type="entry name" value="Epsilon_tubulin"/>
</dbReference>
<dbReference type="PROSITE" id="PS00227">
    <property type="entry name" value="TUBULIN"/>
    <property type="match status" value="1"/>
</dbReference>
<accession>A0AA86P3I3</accession>
<keyword evidence="4 5" id="KW-0342">GTP-binding</keyword>
<dbReference type="InterPro" id="IPR003008">
    <property type="entry name" value="Tubulin_FtsZ_GTPase"/>
</dbReference>
<evidence type="ECO:0000256" key="4">
    <source>
        <dbReference type="ARBA" id="ARBA00023134"/>
    </source>
</evidence>
<reference evidence="7" key="1">
    <citation type="submission" date="2023-06" db="EMBL/GenBank/DDBJ databases">
        <authorList>
            <person name="Kurt Z."/>
        </authorList>
    </citation>
    <scope>NUCLEOTIDE SEQUENCE</scope>
</reference>
<dbReference type="PANTHER" id="PTHR11588">
    <property type="entry name" value="TUBULIN"/>
    <property type="match status" value="1"/>
</dbReference>
<dbReference type="InterPro" id="IPR036525">
    <property type="entry name" value="Tubulin/FtsZ_GTPase_sf"/>
</dbReference>
<name>A0AA86P3I3_9EUKA</name>
<sequence>MHETVTISIGECGNNIGAQFWRDCCTQSDLSVSGHSLHPQVSPPSHLFEEQISSRFVPRAILLDSDPGTLANIRNSDLGFLFPPSAYISGSYGAGNSFGNGCYDPDLLELIQELLNDQIRIQAEKCDQTPNFNLFHSLGGGTGSGTTAFTLSHLKEEYKTSVSNCSVLPEPDASVVSPYNCILGLNYLIESSSAVLCFDNGYLMAKMKVIGEINQYISSQLVDMFKSEKQWIPKYDEDAAYDQRHFYHSEAMWKGEIVTSCPVSDTGAKVIQEIEFGNTKLYNSGAIQSIKQQLDRFDLMFKRKAFVYGHSKCMDEFEYVEASERAHELLEIYEIYENGEDSTLTTD</sequence>
<proteinExistence type="inferred from homology"/>
<dbReference type="SUPFAM" id="SSF55307">
    <property type="entry name" value="Tubulin C-terminal domain-like"/>
    <property type="match status" value="1"/>
</dbReference>
<evidence type="ECO:0000256" key="5">
    <source>
        <dbReference type="RuleBase" id="RU000352"/>
    </source>
</evidence>
<dbReference type="GO" id="GO:0005874">
    <property type="term" value="C:microtubule"/>
    <property type="evidence" value="ECO:0007669"/>
    <property type="project" value="UniProtKB-KW"/>
</dbReference>
<dbReference type="EMBL" id="CAXDID020000797">
    <property type="protein sequence ID" value="CAL6114427.1"/>
    <property type="molecule type" value="Genomic_DNA"/>
</dbReference>
<reference evidence="8 9" key="2">
    <citation type="submission" date="2024-07" db="EMBL/GenBank/DDBJ databases">
        <authorList>
            <person name="Akdeniz Z."/>
        </authorList>
    </citation>
    <scope>NUCLEOTIDE SEQUENCE [LARGE SCALE GENOMIC DNA]</scope>
</reference>
<evidence type="ECO:0000256" key="1">
    <source>
        <dbReference type="ARBA" id="ARBA00009636"/>
    </source>
</evidence>
<dbReference type="PRINTS" id="PR01161">
    <property type="entry name" value="TUBULIN"/>
</dbReference>
<comment type="caution">
    <text evidence="7">The sequence shown here is derived from an EMBL/GenBank/DDBJ whole genome shotgun (WGS) entry which is preliminary data.</text>
</comment>
<evidence type="ECO:0000259" key="6">
    <source>
        <dbReference type="SMART" id="SM00864"/>
    </source>
</evidence>
<dbReference type="GO" id="GO:0005525">
    <property type="term" value="F:GTP binding"/>
    <property type="evidence" value="ECO:0007669"/>
    <property type="project" value="UniProtKB-UniRule"/>
</dbReference>
<dbReference type="SMART" id="SM00864">
    <property type="entry name" value="Tubulin"/>
    <property type="match status" value="1"/>
</dbReference>
<evidence type="ECO:0000313" key="7">
    <source>
        <dbReference type="EMBL" id="CAI9930230.1"/>
    </source>
</evidence>
<evidence type="ECO:0000313" key="8">
    <source>
        <dbReference type="EMBL" id="CAL6114427.1"/>
    </source>
</evidence>
<comment type="similarity">
    <text evidence="1 5">Belongs to the tubulin family.</text>
</comment>
<protein>
    <submittedName>
        <fullName evidence="7">Beta-tubulin</fullName>
    </submittedName>
</protein>
<keyword evidence="2 5" id="KW-0493">Microtubule</keyword>
<dbReference type="Gene3D" id="3.40.50.1440">
    <property type="entry name" value="Tubulin/FtsZ, GTPase domain"/>
    <property type="match status" value="1"/>
</dbReference>
<feature type="domain" description="Tubulin/FtsZ GTPase" evidence="6">
    <location>
        <begin position="45"/>
        <end position="229"/>
    </location>
</feature>
<dbReference type="InterPro" id="IPR008280">
    <property type="entry name" value="Tub_FtsZ_C"/>
</dbReference>
<dbReference type="InterPro" id="IPR023123">
    <property type="entry name" value="Tubulin_C"/>
</dbReference>
<keyword evidence="9" id="KW-1185">Reference proteome</keyword>
<evidence type="ECO:0000313" key="9">
    <source>
        <dbReference type="Proteomes" id="UP001642409"/>
    </source>
</evidence>
<dbReference type="Proteomes" id="UP001642409">
    <property type="component" value="Unassembled WGS sequence"/>
</dbReference>